<accession>A0AAW0DNB4</accession>
<reference evidence="1 2" key="1">
    <citation type="journal article" date="2024" name="J Genomics">
        <title>Draft genome sequencing and assembly of Favolaschia claudopus CIRM-BRFM 2984 isolated from oak limbs.</title>
        <authorList>
            <person name="Navarro D."/>
            <person name="Drula E."/>
            <person name="Chaduli D."/>
            <person name="Cazenave R."/>
            <person name="Ahrendt S."/>
            <person name="Wang J."/>
            <person name="Lipzen A."/>
            <person name="Daum C."/>
            <person name="Barry K."/>
            <person name="Grigoriev I.V."/>
            <person name="Favel A."/>
            <person name="Rosso M.N."/>
            <person name="Martin F."/>
        </authorList>
    </citation>
    <scope>NUCLEOTIDE SEQUENCE [LARGE SCALE GENOMIC DNA]</scope>
    <source>
        <strain evidence="1 2">CIRM-BRFM 2984</strain>
    </source>
</reference>
<evidence type="ECO:0000313" key="2">
    <source>
        <dbReference type="Proteomes" id="UP001362999"/>
    </source>
</evidence>
<dbReference type="EMBL" id="JAWWNJ010000007">
    <property type="protein sequence ID" value="KAK7052682.1"/>
    <property type="molecule type" value="Genomic_DNA"/>
</dbReference>
<protein>
    <submittedName>
        <fullName evidence="1">Uncharacterized protein</fullName>
    </submittedName>
</protein>
<organism evidence="1 2">
    <name type="scientific">Favolaschia claudopus</name>
    <dbReference type="NCBI Taxonomy" id="2862362"/>
    <lineage>
        <taxon>Eukaryota</taxon>
        <taxon>Fungi</taxon>
        <taxon>Dikarya</taxon>
        <taxon>Basidiomycota</taxon>
        <taxon>Agaricomycotina</taxon>
        <taxon>Agaricomycetes</taxon>
        <taxon>Agaricomycetidae</taxon>
        <taxon>Agaricales</taxon>
        <taxon>Marasmiineae</taxon>
        <taxon>Mycenaceae</taxon>
        <taxon>Favolaschia</taxon>
    </lineage>
</organism>
<sequence>MTRPRHSLSNRSLHSRVYTIAIEVSSLVARPGFPSRFTTSDTLSPRLTLLNDFFAGGGGAPDTGECACPVRRQVRLPSSPPACRSIATQPSRPSCCSQCHVGYSAYRLPASPRRPPSLRKFGSDSNSVGTCRCVLGRVVLAERVAARAMGVSGVDGESMSKAILTTSYPRLKSRVINWTLHLQLRFGTRRFGRSRDKGRDFGERERGAWVEKLRGSWA</sequence>
<comment type="caution">
    <text evidence="1">The sequence shown here is derived from an EMBL/GenBank/DDBJ whole genome shotgun (WGS) entry which is preliminary data.</text>
</comment>
<proteinExistence type="predicted"/>
<name>A0AAW0DNB4_9AGAR</name>
<dbReference type="AlphaFoldDB" id="A0AAW0DNB4"/>
<dbReference type="Proteomes" id="UP001362999">
    <property type="component" value="Unassembled WGS sequence"/>
</dbReference>
<gene>
    <name evidence="1" type="ORF">R3P38DRAFT_1653744</name>
</gene>
<evidence type="ECO:0000313" key="1">
    <source>
        <dbReference type="EMBL" id="KAK7052682.1"/>
    </source>
</evidence>
<keyword evidence="2" id="KW-1185">Reference proteome</keyword>